<organism evidence="10 11">
    <name type="scientific">Heterorhabditis bacteriophora</name>
    <name type="common">Entomopathogenic nematode worm</name>
    <dbReference type="NCBI Taxonomy" id="37862"/>
    <lineage>
        <taxon>Eukaryota</taxon>
        <taxon>Metazoa</taxon>
        <taxon>Ecdysozoa</taxon>
        <taxon>Nematoda</taxon>
        <taxon>Chromadorea</taxon>
        <taxon>Rhabditida</taxon>
        <taxon>Rhabditina</taxon>
        <taxon>Rhabditomorpha</taxon>
        <taxon>Strongyloidea</taxon>
        <taxon>Heterorhabditidae</taxon>
        <taxon>Heterorhabditis</taxon>
    </lineage>
</organism>
<dbReference type="AlphaFoldDB" id="A0A1I7WIW3"/>
<dbReference type="GO" id="GO:0004016">
    <property type="term" value="F:adenylate cyclase activity"/>
    <property type="evidence" value="ECO:0007669"/>
    <property type="project" value="TreeGrafter"/>
</dbReference>
<accession>A0A1I7WIW3</accession>
<keyword evidence="5" id="KW-1133">Transmembrane helix</keyword>
<evidence type="ECO:0000256" key="3">
    <source>
        <dbReference type="ARBA" id="ARBA00022692"/>
    </source>
</evidence>
<evidence type="ECO:0000256" key="7">
    <source>
        <dbReference type="ARBA" id="ARBA00023180"/>
    </source>
</evidence>
<evidence type="ECO:0000256" key="2">
    <source>
        <dbReference type="ARBA" id="ARBA00004370"/>
    </source>
</evidence>
<dbReference type="InterPro" id="IPR001054">
    <property type="entry name" value="A/G_cyclase"/>
</dbReference>
<dbReference type="Proteomes" id="UP000095283">
    <property type="component" value="Unplaced"/>
</dbReference>
<proteinExistence type="predicted"/>
<feature type="domain" description="Guanylate cyclase" evidence="9">
    <location>
        <begin position="1"/>
        <end position="53"/>
    </location>
</feature>
<dbReference type="GO" id="GO:0000166">
    <property type="term" value="F:nucleotide binding"/>
    <property type="evidence" value="ECO:0007669"/>
    <property type="project" value="UniProtKB-KW"/>
</dbReference>
<name>A0A1I7WIW3_HETBA</name>
<evidence type="ECO:0000313" key="10">
    <source>
        <dbReference type="Proteomes" id="UP000095283"/>
    </source>
</evidence>
<dbReference type="PANTHER" id="PTHR11920">
    <property type="entry name" value="GUANYLYL CYCLASE"/>
    <property type="match status" value="1"/>
</dbReference>
<reference evidence="11" key="1">
    <citation type="submission" date="2016-11" db="UniProtKB">
        <authorList>
            <consortium name="WormBaseParasite"/>
        </authorList>
    </citation>
    <scope>IDENTIFICATION</scope>
</reference>
<keyword evidence="4" id="KW-0547">Nucleotide-binding</keyword>
<dbReference type="PANTHER" id="PTHR11920:SF498">
    <property type="entry name" value="RECEPTOR-TYPE GUANYLATE CYCLASE GCY-8"/>
    <property type="match status" value="1"/>
</dbReference>
<dbReference type="SUPFAM" id="SSF55073">
    <property type="entry name" value="Nucleotide cyclase"/>
    <property type="match status" value="1"/>
</dbReference>
<dbReference type="InterPro" id="IPR050401">
    <property type="entry name" value="Cyclic_nucleotide_synthase"/>
</dbReference>
<keyword evidence="10" id="KW-1185">Reference proteome</keyword>
<dbReference type="GO" id="GO:0001653">
    <property type="term" value="F:peptide receptor activity"/>
    <property type="evidence" value="ECO:0007669"/>
    <property type="project" value="TreeGrafter"/>
</dbReference>
<keyword evidence="3" id="KW-0812">Transmembrane</keyword>
<sequence>MASRMESTGQPEMIQMSECSKDLLDKYYPEYKTTLRGTVEVKGKGACTTYWLDGRNKTTVLDEELQKAALTQLGIS</sequence>
<evidence type="ECO:0000256" key="6">
    <source>
        <dbReference type="ARBA" id="ARBA00023136"/>
    </source>
</evidence>
<keyword evidence="7" id="KW-0325">Glycoprotein</keyword>
<comment type="catalytic activity">
    <reaction evidence="1">
        <text>GTP = 3',5'-cyclic GMP + diphosphate</text>
        <dbReference type="Rhea" id="RHEA:13665"/>
        <dbReference type="ChEBI" id="CHEBI:33019"/>
        <dbReference type="ChEBI" id="CHEBI:37565"/>
        <dbReference type="ChEBI" id="CHEBI:57746"/>
        <dbReference type="EC" id="4.6.1.2"/>
    </reaction>
</comment>
<dbReference type="GO" id="GO:0035556">
    <property type="term" value="P:intracellular signal transduction"/>
    <property type="evidence" value="ECO:0007669"/>
    <property type="project" value="InterPro"/>
</dbReference>
<comment type="subcellular location">
    <subcellularLocation>
        <location evidence="2">Membrane</location>
    </subcellularLocation>
</comment>
<dbReference type="WBParaSite" id="Hba_04955">
    <property type="protein sequence ID" value="Hba_04955"/>
    <property type="gene ID" value="Hba_04955"/>
</dbReference>
<evidence type="ECO:0000256" key="8">
    <source>
        <dbReference type="ARBA" id="ARBA00023239"/>
    </source>
</evidence>
<dbReference type="GO" id="GO:0004383">
    <property type="term" value="F:guanylate cyclase activity"/>
    <property type="evidence" value="ECO:0007669"/>
    <property type="project" value="UniProtKB-EC"/>
</dbReference>
<evidence type="ECO:0000256" key="4">
    <source>
        <dbReference type="ARBA" id="ARBA00022741"/>
    </source>
</evidence>
<dbReference type="GO" id="GO:0007168">
    <property type="term" value="P:receptor guanylyl cyclase signaling pathway"/>
    <property type="evidence" value="ECO:0007669"/>
    <property type="project" value="TreeGrafter"/>
</dbReference>
<evidence type="ECO:0000256" key="1">
    <source>
        <dbReference type="ARBA" id="ARBA00001436"/>
    </source>
</evidence>
<keyword evidence="6" id="KW-0472">Membrane</keyword>
<evidence type="ECO:0000256" key="5">
    <source>
        <dbReference type="ARBA" id="ARBA00022989"/>
    </source>
</evidence>
<evidence type="ECO:0000259" key="9">
    <source>
        <dbReference type="Pfam" id="PF00211"/>
    </source>
</evidence>
<dbReference type="Pfam" id="PF00211">
    <property type="entry name" value="Guanylate_cyc"/>
    <property type="match status" value="1"/>
</dbReference>
<keyword evidence="8" id="KW-0456">Lyase</keyword>
<dbReference type="GO" id="GO:0005886">
    <property type="term" value="C:plasma membrane"/>
    <property type="evidence" value="ECO:0007669"/>
    <property type="project" value="TreeGrafter"/>
</dbReference>
<protein>
    <submittedName>
        <fullName evidence="11">Guanylate cyclase domain-containing protein</fullName>
    </submittedName>
</protein>
<dbReference type="Gene3D" id="3.30.70.1230">
    <property type="entry name" value="Nucleotide cyclase"/>
    <property type="match status" value="1"/>
</dbReference>
<evidence type="ECO:0000313" key="11">
    <source>
        <dbReference type="WBParaSite" id="Hba_04955"/>
    </source>
</evidence>
<dbReference type="InterPro" id="IPR029787">
    <property type="entry name" value="Nucleotide_cyclase"/>
</dbReference>